<keyword evidence="2" id="KW-0812">Transmembrane</keyword>
<organism evidence="3 4">
    <name type="scientific">Aegilops tauschii subsp. strangulata</name>
    <name type="common">Goatgrass</name>
    <dbReference type="NCBI Taxonomy" id="200361"/>
    <lineage>
        <taxon>Eukaryota</taxon>
        <taxon>Viridiplantae</taxon>
        <taxon>Streptophyta</taxon>
        <taxon>Embryophyta</taxon>
        <taxon>Tracheophyta</taxon>
        <taxon>Spermatophyta</taxon>
        <taxon>Magnoliopsida</taxon>
        <taxon>Liliopsida</taxon>
        <taxon>Poales</taxon>
        <taxon>Poaceae</taxon>
        <taxon>BOP clade</taxon>
        <taxon>Pooideae</taxon>
        <taxon>Triticodae</taxon>
        <taxon>Triticeae</taxon>
        <taxon>Triticinae</taxon>
        <taxon>Aegilops</taxon>
    </lineage>
</organism>
<keyword evidence="2" id="KW-1133">Transmembrane helix</keyword>
<protein>
    <submittedName>
        <fullName evidence="3">Uncharacterized protein</fullName>
    </submittedName>
</protein>
<dbReference type="Proteomes" id="UP000015105">
    <property type="component" value="Chromosome 3D"/>
</dbReference>
<dbReference type="EnsemblPlants" id="AET3Gv20954300.4">
    <property type="protein sequence ID" value="AET3Gv20954300.4"/>
    <property type="gene ID" value="AET3Gv20954300"/>
</dbReference>
<feature type="compositionally biased region" description="Gly residues" evidence="1">
    <location>
        <begin position="90"/>
        <end position="105"/>
    </location>
</feature>
<evidence type="ECO:0000256" key="2">
    <source>
        <dbReference type="SAM" id="Phobius"/>
    </source>
</evidence>
<reference evidence="4" key="2">
    <citation type="journal article" date="2017" name="Nat. Plants">
        <title>The Aegilops tauschii genome reveals multiple impacts of transposons.</title>
        <authorList>
            <person name="Zhao G."/>
            <person name="Zou C."/>
            <person name="Li K."/>
            <person name="Wang K."/>
            <person name="Li T."/>
            <person name="Gao L."/>
            <person name="Zhang X."/>
            <person name="Wang H."/>
            <person name="Yang Z."/>
            <person name="Liu X."/>
            <person name="Jiang W."/>
            <person name="Mao L."/>
            <person name="Kong X."/>
            <person name="Jiao Y."/>
            <person name="Jia J."/>
        </authorList>
    </citation>
    <scope>NUCLEOTIDE SEQUENCE [LARGE SCALE GENOMIC DNA]</scope>
    <source>
        <strain evidence="4">cv. AL8/78</strain>
    </source>
</reference>
<keyword evidence="2" id="KW-0472">Membrane</keyword>
<dbReference type="AlphaFoldDB" id="A0A453GC99"/>
<feature type="region of interest" description="Disordered" evidence="1">
    <location>
        <begin position="331"/>
        <end position="373"/>
    </location>
</feature>
<feature type="compositionally biased region" description="Basic and acidic residues" evidence="1">
    <location>
        <begin position="130"/>
        <end position="140"/>
    </location>
</feature>
<proteinExistence type="predicted"/>
<reference evidence="3" key="4">
    <citation type="submission" date="2019-03" db="UniProtKB">
        <authorList>
            <consortium name="EnsemblPlants"/>
        </authorList>
    </citation>
    <scope>IDENTIFICATION</scope>
</reference>
<evidence type="ECO:0000313" key="4">
    <source>
        <dbReference type="Proteomes" id="UP000015105"/>
    </source>
</evidence>
<reference evidence="3" key="5">
    <citation type="journal article" date="2021" name="G3 (Bethesda)">
        <title>Aegilops tauschii genome assembly Aet v5.0 features greater sequence contiguity and improved annotation.</title>
        <authorList>
            <person name="Wang L."/>
            <person name="Zhu T."/>
            <person name="Rodriguez J.C."/>
            <person name="Deal K.R."/>
            <person name="Dubcovsky J."/>
            <person name="McGuire P.E."/>
            <person name="Lux T."/>
            <person name="Spannagl M."/>
            <person name="Mayer K.F.X."/>
            <person name="Baldrich P."/>
            <person name="Meyers B.C."/>
            <person name="Huo N."/>
            <person name="Gu Y.Q."/>
            <person name="Zhou H."/>
            <person name="Devos K.M."/>
            <person name="Bennetzen J.L."/>
            <person name="Unver T."/>
            <person name="Budak H."/>
            <person name="Gulick P.J."/>
            <person name="Galiba G."/>
            <person name="Kalapos B."/>
            <person name="Nelson D.R."/>
            <person name="Li P."/>
            <person name="You F.M."/>
            <person name="Luo M.C."/>
            <person name="Dvorak J."/>
        </authorList>
    </citation>
    <scope>NUCLEOTIDE SEQUENCE [LARGE SCALE GENOMIC DNA]</scope>
    <source>
        <strain evidence="3">cv. AL8/78</strain>
    </source>
</reference>
<evidence type="ECO:0000313" key="3">
    <source>
        <dbReference type="EnsemblPlants" id="AET3Gv20954300.4"/>
    </source>
</evidence>
<evidence type="ECO:0000256" key="1">
    <source>
        <dbReference type="SAM" id="MobiDB-lite"/>
    </source>
</evidence>
<feature type="compositionally biased region" description="Basic and acidic residues" evidence="1">
    <location>
        <begin position="173"/>
        <end position="184"/>
    </location>
</feature>
<name>A0A453GC99_AEGTS</name>
<feature type="region of interest" description="Disordered" evidence="1">
    <location>
        <begin position="90"/>
        <end position="202"/>
    </location>
</feature>
<feature type="compositionally biased region" description="Basic and acidic residues" evidence="1">
    <location>
        <begin position="339"/>
        <end position="356"/>
    </location>
</feature>
<reference evidence="3" key="3">
    <citation type="journal article" date="2017" name="Nature">
        <title>Genome sequence of the progenitor of the wheat D genome Aegilops tauschii.</title>
        <authorList>
            <person name="Luo M.C."/>
            <person name="Gu Y.Q."/>
            <person name="Puiu D."/>
            <person name="Wang H."/>
            <person name="Twardziok S.O."/>
            <person name="Deal K.R."/>
            <person name="Huo N."/>
            <person name="Zhu T."/>
            <person name="Wang L."/>
            <person name="Wang Y."/>
            <person name="McGuire P.E."/>
            <person name="Liu S."/>
            <person name="Long H."/>
            <person name="Ramasamy R.K."/>
            <person name="Rodriguez J.C."/>
            <person name="Van S.L."/>
            <person name="Yuan L."/>
            <person name="Wang Z."/>
            <person name="Xia Z."/>
            <person name="Xiao L."/>
            <person name="Anderson O.D."/>
            <person name="Ouyang S."/>
            <person name="Liang Y."/>
            <person name="Zimin A.V."/>
            <person name="Pertea G."/>
            <person name="Qi P."/>
            <person name="Bennetzen J.L."/>
            <person name="Dai X."/>
            <person name="Dawson M.W."/>
            <person name="Muller H.G."/>
            <person name="Kugler K."/>
            <person name="Rivarola-Duarte L."/>
            <person name="Spannagl M."/>
            <person name="Mayer K.F.X."/>
            <person name="Lu F.H."/>
            <person name="Bevan M.W."/>
            <person name="Leroy P."/>
            <person name="Li P."/>
            <person name="You F.M."/>
            <person name="Sun Q."/>
            <person name="Liu Z."/>
            <person name="Lyons E."/>
            <person name="Wicker T."/>
            <person name="Salzberg S.L."/>
            <person name="Devos K.M."/>
            <person name="Dvorak J."/>
        </authorList>
    </citation>
    <scope>NUCLEOTIDE SEQUENCE [LARGE SCALE GENOMIC DNA]</scope>
    <source>
        <strain evidence="3">cv. AL8/78</strain>
    </source>
</reference>
<feature type="compositionally biased region" description="Low complexity" evidence="1">
    <location>
        <begin position="185"/>
        <end position="200"/>
    </location>
</feature>
<reference evidence="4" key="1">
    <citation type="journal article" date="2014" name="Science">
        <title>Ancient hybridizations among the ancestral genomes of bread wheat.</title>
        <authorList>
            <consortium name="International Wheat Genome Sequencing Consortium,"/>
            <person name="Marcussen T."/>
            <person name="Sandve S.R."/>
            <person name="Heier L."/>
            <person name="Spannagl M."/>
            <person name="Pfeifer M."/>
            <person name="Jakobsen K.S."/>
            <person name="Wulff B.B."/>
            <person name="Steuernagel B."/>
            <person name="Mayer K.F."/>
            <person name="Olsen O.A."/>
        </authorList>
    </citation>
    <scope>NUCLEOTIDE SEQUENCE [LARGE SCALE GENOMIC DNA]</scope>
    <source>
        <strain evidence="4">cv. AL8/78</strain>
    </source>
</reference>
<keyword evidence="4" id="KW-1185">Reference proteome</keyword>
<accession>A0A453GC99</accession>
<feature type="transmembrane region" description="Helical" evidence="2">
    <location>
        <begin position="12"/>
        <end position="30"/>
    </location>
</feature>
<dbReference type="Gramene" id="AET3Gv20954300.4">
    <property type="protein sequence ID" value="AET3Gv20954300.4"/>
    <property type="gene ID" value="AET3Gv20954300"/>
</dbReference>
<feature type="compositionally biased region" description="Low complexity" evidence="1">
    <location>
        <begin position="154"/>
        <end position="169"/>
    </location>
</feature>
<feature type="compositionally biased region" description="Basic and acidic residues" evidence="1">
    <location>
        <begin position="363"/>
        <end position="373"/>
    </location>
</feature>
<sequence length="373" mass="38756">MMGIQPNLLNQLVSLLLGASVAGVLIFFMSSDGIGAGPSTPGISSWVNGTMAVPVAPAQEANHTSASKVDGVASPLEATYLNVWPGPAGGGGRAGAAAADGGGRAQDGDHDVGERGVGGGGLAAGPLPRELPRRGADRALRGPPPRRGPRRRGAGAVPGRAPALLPPATRGRRQQEPLGREGVHEQGLPGPGLEQGPAAAKDPRARIQLPLHGRGHHVVPGPIRADVGGGAHGGLVGLLLRRPVQPRERPEHGVPVREVERAHGGRLRGVADGEAVVPGEARAAGVQRDQVRAGRQAWPPGAVPRHGAQRRVLQQHPGFQHALHHARQLLRWPRRQAPRPREPDEGVARVPGDGRRAAPPRPRAVEGPRDMHP</sequence>